<sequence>MEARDWRWTNSSASADALCHTYSHCHVLLLKDSKSSEIQYVSLFLLFRRLTYIAYPFIISWLLGLLCCKLWTLYVCLNKDPASHLPLPPGNLGLPFIGETLSFLFLGRKFFDRRREYHGNVFKTHILGKPTVRIIGAENARKILMNENSLVESQWPRSIQMLLGEGSLTLAAGKVHTIRKRAILRAFTYDALSGYAILTQKIIREYISKWCDQRNVLGYKEFRSLAFELSCRVLLGFEMNKEEHGRLLDAFETFMLSLFSIPIRIPGLGLDKGMKARETMLKKIKAIILQKQNGGSSTNSMDALSLMMGIEGKEKLEIEEAKDVALELMFAGHETTSSAASTLVLNIARNPDVLFKITEELATNGLLDDRTCDLDLGRINKLKYVRNVVKEALRISPPIGGGYRKALETFEVEGYQIPKGWSIVYSIRDSHETSPVVEKPEVFNPDRWSGLHIDDRTHYFPFGGGKKGCAGKEFAMLMLKVFVIELCRGACWDVKNPSPEIKYLPVPNPADNLPMVFQRLGENRARASTL</sequence>
<dbReference type="GO" id="GO:0004497">
    <property type="term" value="F:monooxygenase activity"/>
    <property type="evidence" value="ECO:0007669"/>
    <property type="project" value="UniProtKB-KW"/>
</dbReference>
<feature type="binding site" description="axial binding residue" evidence="7">
    <location>
        <position position="469"/>
    </location>
    <ligand>
        <name>heme</name>
        <dbReference type="ChEBI" id="CHEBI:30413"/>
    </ligand>
    <ligandPart>
        <name>Fe</name>
        <dbReference type="ChEBI" id="CHEBI:18248"/>
    </ligandPart>
</feature>
<evidence type="ECO:0000256" key="6">
    <source>
        <dbReference type="ARBA" id="ARBA00023033"/>
    </source>
</evidence>
<dbReference type="InterPro" id="IPR001128">
    <property type="entry name" value="Cyt_P450"/>
</dbReference>
<dbReference type="GO" id="GO:0016705">
    <property type="term" value="F:oxidoreductase activity, acting on paired donors, with incorporation or reduction of molecular oxygen"/>
    <property type="evidence" value="ECO:0007669"/>
    <property type="project" value="InterPro"/>
</dbReference>
<keyword evidence="2 7" id="KW-0349">Heme</keyword>
<reference evidence="11" key="1">
    <citation type="submission" date="2025-08" db="UniProtKB">
        <authorList>
            <consortium name="RefSeq"/>
        </authorList>
    </citation>
    <scope>IDENTIFICATION</scope>
    <source>
        <tissue evidence="11">Whole sample</tissue>
    </source>
</reference>
<keyword evidence="3 7" id="KW-0479">Metal-binding</keyword>
<feature type="transmembrane region" description="Helical" evidence="9">
    <location>
        <begin position="92"/>
        <end position="111"/>
    </location>
</feature>
<comment type="cofactor">
    <cofactor evidence="7">
        <name>heme</name>
        <dbReference type="ChEBI" id="CHEBI:30413"/>
    </cofactor>
</comment>
<evidence type="ECO:0000256" key="9">
    <source>
        <dbReference type="SAM" id="Phobius"/>
    </source>
</evidence>
<proteinExistence type="inferred from homology"/>
<evidence type="ECO:0000256" key="3">
    <source>
        <dbReference type="ARBA" id="ARBA00022723"/>
    </source>
</evidence>
<comment type="similarity">
    <text evidence="1 8">Belongs to the cytochrome P450 family.</text>
</comment>
<evidence type="ECO:0000256" key="2">
    <source>
        <dbReference type="ARBA" id="ARBA00022617"/>
    </source>
</evidence>
<keyword evidence="10" id="KW-1185">Reference proteome</keyword>
<dbReference type="GO" id="GO:0016125">
    <property type="term" value="P:sterol metabolic process"/>
    <property type="evidence" value="ECO:0007669"/>
    <property type="project" value="TreeGrafter"/>
</dbReference>
<dbReference type="Gene3D" id="1.10.630.10">
    <property type="entry name" value="Cytochrome P450"/>
    <property type="match status" value="1"/>
</dbReference>
<keyword evidence="4 8" id="KW-0560">Oxidoreductase</keyword>
<dbReference type="Pfam" id="PF00067">
    <property type="entry name" value="p450"/>
    <property type="match status" value="1"/>
</dbReference>
<evidence type="ECO:0000313" key="10">
    <source>
        <dbReference type="Proteomes" id="UP000694844"/>
    </source>
</evidence>
<name>A0A8B8AB19_CRAVI</name>
<keyword evidence="9" id="KW-0472">Membrane</keyword>
<dbReference type="PANTHER" id="PTHR24286">
    <property type="entry name" value="CYTOCHROME P450 26"/>
    <property type="match status" value="1"/>
</dbReference>
<keyword evidence="9" id="KW-1133">Transmembrane helix</keyword>
<evidence type="ECO:0000256" key="4">
    <source>
        <dbReference type="ARBA" id="ARBA00023002"/>
    </source>
</evidence>
<keyword evidence="5 7" id="KW-0408">Iron</keyword>
<dbReference type="AlphaFoldDB" id="A0A8B8AB19"/>
<accession>A0A8B8AB19</accession>
<dbReference type="GeneID" id="111100601"/>
<keyword evidence="9" id="KW-0812">Transmembrane</keyword>
<dbReference type="SUPFAM" id="SSF48264">
    <property type="entry name" value="Cytochrome P450"/>
    <property type="match status" value="1"/>
</dbReference>
<dbReference type="PRINTS" id="PR00465">
    <property type="entry name" value="EP450IV"/>
</dbReference>
<evidence type="ECO:0000256" key="1">
    <source>
        <dbReference type="ARBA" id="ARBA00010617"/>
    </source>
</evidence>
<dbReference type="GO" id="GO:0034653">
    <property type="term" value="P:retinoic acid catabolic process"/>
    <property type="evidence" value="ECO:0007669"/>
    <property type="project" value="UniProtKB-ARBA"/>
</dbReference>
<dbReference type="PROSITE" id="PS00086">
    <property type="entry name" value="CYTOCHROME_P450"/>
    <property type="match status" value="1"/>
</dbReference>
<dbReference type="KEGG" id="cvn:111100601"/>
<evidence type="ECO:0000313" key="11">
    <source>
        <dbReference type="RefSeq" id="XP_022288365.1"/>
    </source>
</evidence>
<dbReference type="OrthoDB" id="1372046at2759"/>
<keyword evidence="6 8" id="KW-0503">Monooxygenase</keyword>
<evidence type="ECO:0000256" key="8">
    <source>
        <dbReference type="RuleBase" id="RU000461"/>
    </source>
</evidence>
<gene>
    <name evidence="11" type="primary">LOC111100601</name>
</gene>
<evidence type="ECO:0000256" key="5">
    <source>
        <dbReference type="ARBA" id="ARBA00023004"/>
    </source>
</evidence>
<dbReference type="InterPro" id="IPR036396">
    <property type="entry name" value="Cyt_P450_sf"/>
</dbReference>
<dbReference type="PANTHER" id="PTHR24286:SF384">
    <property type="entry name" value="P450, PUTATIVE (EUROFUNG)-RELATED"/>
    <property type="match status" value="1"/>
</dbReference>
<dbReference type="Proteomes" id="UP000694844">
    <property type="component" value="Chromosome 6"/>
</dbReference>
<dbReference type="PRINTS" id="PR00385">
    <property type="entry name" value="P450"/>
</dbReference>
<dbReference type="GO" id="GO:0020037">
    <property type="term" value="F:heme binding"/>
    <property type="evidence" value="ECO:0007669"/>
    <property type="project" value="InterPro"/>
</dbReference>
<protein>
    <submittedName>
        <fullName evidence="11">Cytochrome P450 26A1-like</fullName>
    </submittedName>
</protein>
<dbReference type="GO" id="GO:0005506">
    <property type="term" value="F:iron ion binding"/>
    <property type="evidence" value="ECO:0007669"/>
    <property type="project" value="InterPro"/>
</dbReference>
<evidence type="ECO:0000256" key="7">
    <source>
        <dbReference type="PIRSR" id="PIRSR602403-1"/>
    </source>
</evidence>
<dbReference type="InterPro" id="IPR002403">
    <property type="entry name" value="Cyt_P450_E_grp-IV"/>
</dbReference>
<organism evidence="10 11">
    <name type="scientific">Crassostrea virginica</name>
    <name type="common">Eastern oyster</name>
    <dbReference type="NCBI Taxonomy" id="6565"/>
    <lineage>
        <taxon>Eukaryota</taxon>
        <taxon>Metazoa</taxon>
        <taxon>Spiralia</taxon>
        <taxon>Lophotrochozoa</taxon>
        <taxon>Mollusca</taxon>
        <taxon>Bivalvia</taxon>
        <taxon>Autobranchia</taxon>
        <taxon>Pteriomorphia</taxon>
        <taxon>Ostreida</taxon>
        <taxon>Ostreoidea</taxon>
        <taxon>Ostreidae</taxon>
        <taxon>Crassostrea</taxon>
    </lineage>
</organism>
<dbReference type="InterPro" id="IPR017972">
    <property type="entry name" value="Cyt_P450_CS"/>
</dbReference>
<feature type="transmembrane region" description="Helical" evidence="9">
    <location>
        <begin position="52"/>
        <end position="72"/>
    </location>
</feature>
<dbReference type="RefSeq" id="XP_022288365.1">
    <property type="nucleotide sequence ID" value="XM_022432657.1"/>
</dbReference>